<accession>A0A4R5QG30</accession>
<protein>
    <submittedName>
        <fullName evidence="2">Uncharacterized protein</fullName>
    </submittedName>
</protein>
<feature type="transmembrane region" description="Helical" evidence="1">
    <location>
        <begin position="27"/>
        <end position="46"/>
    </location>
</feature>
<comment type="caution">
    <text evidence="2">The sequence shown here is derived from an EMBL/GenBank/DDBJ whole genome shotgun (WGS) entry which is preliminary data.</text>
</comment>
<keyword evidence="1" id="KW-0472">Membrane</keyword>
<feature type="transmembrane region" description="Helical" evidence="1">
    <location>
        <begin position="58"/>
        <end position="80"/>
    </location>
</feature>
<proteinExistence type="predicted"/>
<reference evidence="2 3" key="1">
    <citation type="journal article" date="2016" name="J. Microbiol.">
        <title>Dankookia rubra gen. nov., sp. nov., an alphaproteobacterium isolated from sediment of a shallow stream.</title>
        <authorList>
            <person name="Kim W.H."/>
            <person name="Kim D.H."/>
            <person name="Kang K."/>
            <person name="Ahn T.Y."/>
        </authorList>
    </citation>
    <scope>NUCLEOTIDE SEQUENCE [LARGE SCALE GENOMIC DNA]</scope>
    <source>
        <strain evidence="2 3">JCM30602</strain>
    </source>
</reference>
<dbReference type="EMBL" id="SMSJ01000018">
    <property type="protein sequence ID" value="TDH61668.1"/>
    <property type="molecule type" value="Genomic_DNA"/>
</dbReference>
<evidence type="ECO:0000313" key="3">
    <source>
        <dbReference type="Proteomes" id="UP000295096"/>
    </source>
</evidence>
<dbReference type="OrthoDB" id="7799186at2"/>
<dbReference type="Proteomes" id="UP000295096">
    <property type="component" value="Unassembled WGS sequence"/>
</dbReference>
<keyword evidence="3" id="KW-1185">Reference proteome</keyword>
<dbReference type="AlphaFoldDB" id="A0A4R5QG30"/>
<organism evidence="2 3">
    <name type="scientific">Dankookia rubra</name>
    <dbReference type="NCBI Taxonomy" id="1442381"/>
    <lineage>
        <taxon>Bacteria</taxon>
        <taxon>Pseudomonadati</taxon>
        <taxon>Pseudomonadota</taxon>
        <taxon>Alphaproteobacteria</taxon>
        <taxon>Acetobacterales</taxon>
        <taxon>Roseomonadaceae</taxon>
        <taxon>Dankookia</taxon>
    </lineage>
</organism>
<keyword evidence="1" id="KW-1133">Transmembrane helix</keyword>
<evidence type="ECO:0000256" key="1">
    <source>
        <dbReference type="SAM" id="Phobius"/>
    </source>
</evidence>
<evidence type="ECO:0000313" key="2">
    <source>
        <dbReference type="EMBL" id="TDH61668.1"/>
    </source>
</evidence>
<sequence length="239" mass="25898">MPLLAAILLAAMLLGAAEPVQPTQDKLLAVRVALSLAIGAMMPVFASRQAMPVPSPRGMLGLAFGAAPALSVAAVSVWPFSADEYGYVYLADTLLRGRLWNAPLPVAEILDLPYIAARDGKVANQYPPGWSCPWRPAPAGGEARQAVFRPQPETRPAIVLVPSRRLRLGPWQRHPQEAAGYDLIRNGQDLAREVLHRHARTEAAARQACRLPGYRAYRWVEPGRLDPIPCDADPPGARA</sequence>
<gene>
    <name evidence="2" type="ORF">E2C06_15180</name>
</gene>
<name>A0A4R5QG30_9PROT</name>
<keyword evidence="1" id="KW-0812">Transmembrane</keyword>
<dbReference type="RefSeq" id="WP_133289456.1">
    <property type="nucleotide sequence ID" value="NZ_SMSJ01000018.1"/>
</dbReference>